<dbReference type="PANTHER" id="PTHR21646:SF16">
    <property type="entry name" value="U4_U6.U5 TRI-SNRNP-ASSOCIATED PROTEIN 2"/>
    <property type="match status" value="1"/>
</dbReference>
<dbReference type="InterPro" id="IPR001394">
    <property type="entry name" value="Peptidase_C19_UCH"/>
</dbReference>
<dbReference type="GO" id="GO:0008270">
    <property type="term" value="F:zinc ion binding"/>
    <property type="evidence" value="ECO:0007669"/>
    <property type="project" value="UniProtKB-KW"/>
</dbReference>
<evidence type="ECO:0000256" key="2">
    <source>
        <dbReference type="ARBA" id="ARBA00004123"/>
    </source>
</evidence>
<keyword evidence="9" id="KW-0378">Hydrolase</keyword>
<dbReference type="GO" id="GO:0005681">
    <property type="term" value="C:spliceosomal complex"/>
    <property type="evidence" value="ECO:0007669"/>
    <property type="project" value="UniProtKB-KW"/>
</dbReference>
<dbReference type="InterPro" id="IPR013083">
    <property type="entry name" value="Znf_RING/FYVE/PHD"/>
</dbReference>
<dbReference type="PANTHER" id="PTHR21646">
    <property type="entry name" value="UBIQUITIN CARBOXYL-TERMINAL HYDROLASE"/>
    <property type="match status" value="1"/>
</dbReference>
<dbReference type="Pfam" id="PF02148">
    <property type="entry name" value="zf-UBP"/>
    <property type="match status" value="1"/>
</dbReference>
<dbReference type="CDD" id="cd02669">
    <property type="entry name" value="Peptidase_C19M"/>
    <property type="match status" value="1"/>
</dbReference>
<protein>
    <recommendedName>
        <fullName evidence="3">ubiquitinyl hydrolase 1</fullName>
        <ecNumber evidence="3">3.4.19.12</ecNumber>
    </recommendedName>
</protein>
<comment type="caution">
    <text evidence="17">The sequence shown here is derived from an EMBL/GenBank/DDBJ whole genome shotgun (WGS) entry which is preliminary data.</text>
</comment>
<feature type="non-terminal residue" evidence="17">
    <location>
        <position position="517"/>
    </location>
</feature>
<keyword evidence="8" id="KW-0833">Ubl conjugation pathway</keyword>
<dbReference type="InterPro" id="IPR050185">
    <property type="entry name" value="Ub_carboxyl-term_hydrolase"/>
</dbReference>
<dbReference type="Pfam" id="PF00443">
    <property type="entry name" value="UCH"/>
    <property type="match status" value="1"/>
</dbReference>
<dbReference type="InterPro" id="IPR033809">
    <property type="entry name" value="USP39"/>
</dbReference>
<keyword evidence="4" id="KW-0507">mRNA processing</keyword>
<dbReference type="Gene3D" id="3.30.40.10">
    <property type="entry name" value="Zinc/RING finger domain, C3HC4 (zinc finger)"/>
    <property type="match status" value="1"/>
</dbReference>
<dbReference type="InterPro" id="IPR038765">
    <property type="entry name" value="Papain-like_cys_pep_sf"/>
</dbReference>
<dbReference type="SUPFAM" id="SSF57850">
    <property type="entry name" value="RING/U-box"/>
    <property type="match status" value="1"/>
</dbReference>
<evidence type="ECO:0000256" key="4">
    <source>
        <dbReference type="ARBA" id="ARBA00022664"/>
    </source>
</evidence>
<comment type="subcellular location">
    <subcellularLocation>
        <location evidence="2">Nucleus</location>
    </subcellularLocation>
</comment>
<evidence type="ECO:0000256" key="6">
    <source>
        <dbReference type="ARBA" id="ARBA00022728"/>
    </source>
</evidence>
<evidence type="ECO:0000256" key="9">
    <source>
        <dbReference type="ARBA" id="ARBA00022801"/>
    </source>
</evidence>
<evidence type="ECO:0000256" key="7">
    <source>
        <dbReference type="ARBA" id="ARBA00022771"/>
    </source>
</evidence>
<evidence type="ECO:0000259" key="15">
    <source>
        <dbReference type="PROSITE" id="PS50235"/>
    </source>
</evidence>
<comment type="catalytic activity">
    <reaction evidence="1">
        <text>Thiol-dependent hydrolysis of ester, thioester, amide, peptide and isopeptide bonds formed by the C-terminal Gly of ubiquitin (a 76-residue protein attached to proteins as an intracellular targeting signal).</text>
        <dbReference type="EC" id="3.4.19.12"/>
    </reaction>
</comment>
<dbReference type="GO" id="GO:0016579">
    <property type="term" value="P:protein deubiquitination"/>
    <property type="evidence" value="ECO:0007669"/>
    <property type="project" value="InterPro"/>
</dbReference>
<evidence type="ECO:0000313" key="18">
    <source>
        <dbReference type="Proteomes" id="UP000700334"/>
    </source>
</evidence>
<dbReference type="PROSITE" id="PS50271">
    <property type="entry name" value="ZF_UBP"/>
    <property type="match status" value="1"/>
</dbReference>
<keyword evidence="18" id="KW-1185">Reference proteome</keyword>
<feature type="compositionally biased region" description="Low complexity" evidence="14">
    <location>
        <begin position="56"/>
        <end position="69"/>
    </location>
</feature>
<keyword evidence="6" id="KW-0747">Spliceosome</keyword>
<dbReference type="OrthoDB" id="10263353at2759"/>
<dbReference type="AlphaFoldDB" id="A0A8J5ZZZ1"/>
<feature type="compositionally biased region" description="Basic and acidic residues" evidence="14">
    <location>
        <begin position="28"/>
        <end position="39"/>
    </location>
</feature>
<dbReference type="Proteomes" id="UP000700334">
    <property type="component" value="Unassembled WGS sequence"/>
</dbReference>
<keyword evidence="5" id="KW-0479">Metal-binding</keyword>
<dbReference type="EMBL" id="JAGFMF010011781">
    <property type="protein sequence ID" value="KAG8512939.1"/>
    <property type="molecule type" value="Genomic_DNA"/>
</dbReference>
<dbReference type="SUPFAM" id="SSF54001">
    <property type="entry name" value="Cysteine proteinases"/>
    <property type="match status" value="1"/>
</dbReference>
<reference evidence="17" key="1">
    <citation type="journal article" date="2021" name="Evol. Appl.">
        <title>The genome of the Pyrenean desman and the effects of bottlenecks and inbreeding on the genomic landscape of an endangered species.</title>
        <authorList>
            <person name="Escoda L."/>
            <person name="Castresana J."/>
        </authorList>
    </citation>
    <scope>NUCLEOTIDE SEQUENCE</scope>
    <source>
        <strain evidence="17">IBE-C5619</strain>
    </source>
</reference>
<keyword evidence="10" id="KW-0862">Zinc</keyword>
<evidence type="ECO:0000256" key="3">
    <source>
        <dbReference type="ARBA" id="ARBA00012759"/>
    </source>
</evidence>
<evidence type="ECO:0000256" key="10">
    <source>
        <dbReference type="ARBA" id="ARBA00022833"/>
    </source>
</evidence>
<feature type="region of interest" description="Disordered" evidence="14">
    <location>
        <begin position="1"/>
        <end position="88"/>
    </location>
</feature>
<evidence type="ECO:0000256" key="14">
    <source>
        <dbReference type="SAM" id="MobiDB-lite"/>
    </source>
</evidence>
<keyword evidence="7 13" id="KW-0863">Zinc-finger</keyword>
<sequence length="517" mass="59900">MSGRSKRESRGSTRGKRESESRGSSGRVKRERDRERETEAPSSRSSPVRVKREVEPASAREAPAPALPSVRVKREREADEDSEPEREVRVDPEHRFVILKLVMIFISAKNGRVDSEDRRSRHCPYLDTINRSPLSFPTGRGLKSHAYIHSVQFSHHVFLNLHTLKFYCLPDNYEIIDSSLEDITYVLKPTFTKQQIANLDKQAKLSRAYDGTTYLPGIVGLNNIKANDYANAVLQALSNVPPLRNYFLEEDNYKNIKRPPGDIMFLLVQRFGELMRKLWNPRNFKAHVSPHEMLQAVVLCSKKTFQITKQAIVTDVFQGSMRIFTKKLPHPDLPAEEKEQLLHNDEYQETMVESTFMYLTLDLPTAPLYKDEKEQLIIPQVPLFNILAKFNGITEKEYKTYKENFLKRFQLTKLPPYLIFCIKRFTKNNFFVEKNPTIVNFPITNVDLREYLSEEVQAVHKNTTYDLIANIVHDGKPSEGSYRIHVLHHGTGKWYELQDLQVTDILPQMITLSEAYI</sequence>
<gene>
    <name evidence="17" type="ORF">J0S82_002157</name>
</gene>
<dbReference type="PROSITE" id="PS50235">
    <property type="entry name" value="USP_3"/>
    <property type="match status" value="1"/>
</dbReference>
<evidence type="ECO:0000313" key="17">
    <source>
        <dbReference type="EMBL" id="KAG8512939.1"/>
    </source>
</evidence>
<evidence type="ECO:0000256" key="8">
    <source>
        <dbReference type="ARBA" id="ARBA00022786"/>
    </source>
</evidence>
<dbReference type="Gene3D" id="3.90.70.10">
    <property type="entry name" value="Cysteine proteinases"/>
    <property type="match status" value="1"/>
</dbReference>
<dbReference type="EC" id="3.4.19.12" evidence="3"/>
<organism evidence="17 18">
    <name type="scientific">Galemys pyrenaicus</name>
    <name type="common">Iberian desman</name>
    <name type="synonym">Pyrenean desman</name>
    <dbReference type="NCBI Taxonomy" id="202257"/>
    <lineage>
        <taxon>Eukaryota</taxon>
        <taxon>Metazoa</taxon>
        <taxon>Chordata</taxon>
        <taxon>Craniata</taxon>
        <taxon>Vertebrata</taxon>
        <taxon>Euteleostomi</taxon>
        <taxon>Mammalia</taxon>
        <taxon>Eutheria</taxon>
        <taxon>Laurasiatheria</taxon>
        <taxon>Eulipotyphla</taxon>
        <taxon>Talpidae</taxon>
        <taxon>Galemys</taxon>
    </lineage>
</organism>
<evidence type="ECO:0000259" key="16">
    <source>
        <dbReference type="PROSITE" id="PS50271"/>
    </source>
</evidence>
<evidence type="ECO:0000256" key="12">
    <source>
        <dbReference type="ARBA" id="ARBA00023242"/>
    </source>
</evidence>
<name>A0A8J5ZZZ1_GALPY</name>
<dbReference type="GO" id="GO:0004843">
    <property type="term" value="F:cysteine-type deubiquitinase activity"/>
    <property type="evidence" value="ECO:0007669"/>
    <property type="project" value="UniProtKB-EC"/>
</dbReference>
<keyword evidence="11" id="KW-0508">mRNA splicing</keyword>
<dbReference type="InterPro" id="IPR028889">
    <property type="entry name" value="USP"/>
</dbReference>
<proteinExistence type="predicted"/>
<evidence type="ECO:0000256" key="5">
    <source>
        <dbReference type="ARBA" id="ARBA00022723"/>
    </source>
</evidence>
<evidence type="ECO:0000256" key="1">
    <source>
        <dbReference type="ARBA" id="ARBA00000707"/>
    </source>
</evidence>
<feature type="domain" description="USP" evidence="15">
    <location>
        <begin position="219"/>
        <end position="517"/>
    </location>
</feature>
<dbReference type="GO" id="GO:0000245">
    <property type="term" value="P:spliceosomal complex assembly"/>
    <property type="evidence" value="ECO:0007669"/>
    <property type="project" value="InterPro"/>
</dbReference>
<evidence type="ECO:0000256" key="13">
    <source>
        <dbReference type="PROSITE-ProRule" id="PRU00502"/>
    </source>
</evidence>
<evidence type="ECO:0000256" key="11">
    <source>
        <dbReference type="ARBA" id="ARBA00023187"/>
    </source>
</evidence>
<dbReference type="InterPro" id="IPR001607">
    <property type="entry name" value="Znf_UBP"/>
</dbReference>
<accession>A0A8J5ZZZ1</accession>
<feature type="domain" description="UBP-type" evidence="16">
    <location>
        <begin position="80"/>
        <end position="194"/>
    </location>
</feature>
<keyword evidence="12" id="KW-0539">Nucleus</keyword>
<feature type="compositionally biased region" description="Basic and acidic residues" evidence="14">
    <location>
        <begin position="1"/>
        <end position="21"/>
    </location>
</feature>